<organism evidence="1 2">
    <name type="scientific">Mucilaginibacter gynuensis</name>
    <dbReference type="NCBI Taxonomy" id="1302236"/>
    <lineage>
        <taxon>Bacteria</taxon>
        <taxon>Pseudomonadati</taxon>
        <taxon>Bacteroidota</taxon>
        <taxon>Sphingobacteriia</taxon>
        <taxon>Sphingobacteriales</taxon>
        <taxon>Sphingobacteriaceae</taxon>
        <taxon>Mucilaginibacter</taxon>
    </lineage>
</organism>
<accession>A0ABP8HH62</accession>
<keyword evidence="2" id="KW-1185">Reference proteome</keyword>
<name>A0ABP8HH62_9SPHI</name>
<protein>
    <recommendedName>
        <fullName evidence="3">Sialidase domain-containing protein</fullName>
    </recommendedName>
</protein>
<sequence length="140" mass="16138">MASKPTFKNFKHYTLSASDDTTYMRSVSNTRTLKKVWIVYFDYEKDDWTVKQWIDSGKNNKVFGDTILMRNKKSNDNLGDKIDVYMAQSNDNGQSWESYDPNPAYLYCTGNPRLSNAVQLLVSNDFMNSNGMPSLSIFLQ</sequence>
<comment type="caution">
    <text evidence="1">The sequence shown here is derived from an EMBL/GenBank/DDBJ whole genome shotgun (WGS) entry which is preliminary data.</text>
</comment>
<evidence type="ECO:0000313" key="1">
    <source>
        <dbReference type="EMBL" id="GAA4339299.1"/>
    </source>
</evidence>
<gene>
    <name evidence="1" type="ORF">GCM10023149_49910</name>
</gene>
<proteinExistence type="predicted"/>
<dbReference type="Proteomes" id="UP001500582">
    <property type="component" value="Unassembled WGS sequence"/>
</dbReference>
<evidence type="ECO:0008006" key="3">
    <source>
        <dbReference type="Google" id="ProtNLM"/>
    </source>
</evidence>
<dbReference type="EMBL" id="BAABFT010000022">
    <property type="protein sequence ID" value="GAA4339299.1"/>
    <property type="molecule type" value="Genomic_DNA"/>
</dbReference>
<reference evidence="2" key="1">
    <citation type="journal article" date="2019" name="Int. J. Syst. Evol. Microbiol.">
        <title>The Global Catalogue of Microorganisms (GCM) 10K type strain sequencing project: providing services to taxonomists for standard genome sequencing and annotation.</title>
        <authorList>
            <consortium name="The Broad Institute Genomics Platform"/>
            <consortium name="The Broad Institute Genome Sequencing Center for Infectious Disease"/>
            <person name="Wu L."/>
            <person name="Ma J."/>
        </authorList>
    </citation>
    <scope>NUCLEOTIDE SEQUENCE [LARGE SCALE GENOMIC DNA]</scope>
    <source>
        <strain evidence="2">JCM 17705</strain>
    </source>
</reference>
<evidence type="ECO:0000313" key="2">
    <source>
        <dbReference type="Proteomes" id="UP001500582"/>
    </source>
</evidence>